<reference evidence="1 2" key="1">
    <citation type="submission" date="2021-06" db="EMBL/GenBank/DDBJ databases">
        <authorList>
            <person name="Kallberg Y."/>
            <person name="Tangrot J."/>
            <person name="Rosling A."/>
        </authorList>
    </citation>
    <scope>NUCLEOTIDE SEQUENCE [LARGE SCALE GENOMIC DNA]</scope>
    <source>
        <strain evidence="1 2">120-4 pot B 10/14</strain>
    </source>
</reference>
<evidence type="ECO:0000313" key="2">
    <source>
        <dbReference type="Proteomes" id="UP000789901"/>
    </source>
</evidence>
<name>A0ABM8VXI8_GIGMA</name>
<keyword evidence="2" id="KW-1185">Reference proteome</keyword>
<organism evidence="1 2">
    <name type="scientific">Gigaspora margarita</name>
    <dbReference type="NCBI Taxonomy" id="4874"/>
    <lineage>
        <taxon>Eukaryota</taxon>
        <taxon>Fungi</taxon>
        <taxon>Fungi incertae sedis</taxon>
        <taxon>Mucoromycota</taxon>
        <taxon>Glomeromycotina</taxon>
        <taxon>Glomeromycetes</taxon>
        <taxon>Diversisporales</taxon>
        <taxon>Gigasporaceae</taxon>
        <taxon>Gigaspora</taxon>
    </lineage>
</organism>
<protein>
    <submittedName>
        <fullName evidence="1">1529_t:CDS:1</fullName>
    </submittedName>
</protein>
<gene>
    <name evidence="1" type="ORF">GMARGA_LOCUS801</name>
</gene>
<comment type="caution">
    <text evidence="1">The sequence shown here is derived from an EMBL/GenBank/DDBJ whole genome shotgun (WGS) entry which is preliminary data.</text>
</comment>
<dbReference type="EMBL" id="CAJVQB010000158">
    <property type="protein sequence ID" value="CAG8471576.1"/>
    <property type="molecule type" value="Genomic_DNA"/>
</dbReference>
<sequence length="212" mass="24452">MSAEGLQTIFDDFDISAEDLFDDERKTKLNGRIVDKFHNNSFRDEKKKKAKDLTEILKRFKKRELHTLQSLKDINNLYKELISGCQGVRKGLKDRMKILNIEISFDVMIGAVLKVARLEEKDPNFNTYADIKFSLSYLNKTSPEDIMKKINEKRGQNHNSGINETSPLMQSNIVYKNSPRRSISLNSTFIPGANNLEFATHVFPQGHVSRHF</sequence>
<proteinExistence type="predicted"/>
<accession>A0ABM8VXI8</accession>
<dbReference type="Proteomes" id="UP000789901">
    <property type="component" value="Unassembled WGS sequence"/>
</dbReference>
<evidence type="ECO:0000313" key="1">
    <source>
        <dbReference type="EMBL" id="CAG8471576.1"/>
    </source>
</evidence>